<evidence type="ECO:0000256" key="1">
    <source>
        <dbReference type="ARBA" id="ARBA00004186"/>
    </source>
</evidence>
<dbReference type="EMBL" id="WNYA01000001">
    <property type="protein sequence ID" value="KAG8597962.1"/>
    <property type="molecule type" value="Genomic_DNA"/>
</dbReference>
<keyword evidence="5" id="KW-0206">Cytoskeleton</keyword>
<dbReference type="InterPro" id="IPR024332">
    <property type="entry name" value="MOZART2"/>
</dbReference>
<comment type="similarity">
    <text evidence="3">Belongs to the MOZART2 family.</text>
</comment>
<accession>A0AAV7DNZ2</accession>
<sequence length="201" mass="21315">MAVPQPAPGLDAVMAVSGSVQKYVTKKKKVLTSEEAELYELAQAAGIAMDQEVFKIIVDLLKMNVAPLAVFQMLKSMCAGHRLTDSAEATSTTILTTHSDTRELPFLTVKNSKIPAPQSFSSSYLRAPRIKAAKIVVYSPVDASSPLSQGRNKLNPPTSASQGPAERSSREGSSQRVPRQSSASRMQKSSSSGKSSGGSST</sequence>
<evidence type="ECO:0000313" key="8">
    <source>
        <dbReference type="Proteomes" id="UP000824782"/>
    </source>
</evidence>
<dbReference type="Pfam" id="PF12926">
    <property type="entry name" value="MOZART2"/>
    <property type="match status" value="1"/>
</dbReference>
<name>A0AAV7DNZ2_ENGPU</name>
<protein>
    <recommendedName>
        <fullName evidence="9">Mitotic-spindle organizing protein 2B</fullName>
    </recommendedName>
</protein>
<dbReference type="GO" id="GO:0005813">
    <property type="term" value="C:centrosome"/>
    <property type="evidence" value="ECO:0007669"/>
    <property type="project" value="UniProtKB-SubCell"/>
</dbReference>
<keyword evidence="4" id="KW-0963">Cytoplasm</keyword>
<evidence type="ECO:0000256" key="2">
    <source>
        <dbReference type="ARBA" id="ARBA00004300"/>
    </source>
</evidence>
<dbReference type="GO" id="GO:0005819">
    <property type="term" value="C:spindle"/>
    <property type="evidence" value="ECO:0007669"/>
    <property type="project" value="UniProtKB-SubCell"/>
</dbReference>
<evidence type="ECO:0000256" key="6">
    <source>
        <dbReference type="SAM" id="MobiDB-lite"/>
    </source>
</evidence>
<gene>
    <name evidence="7" type="ORF">GDO81_002447</name>
</gene>
<dbReference type="PANTHER" id="PTHR28578:SF2">
    <property type="entry name" value="MITOTIC-SPINDLE ORGANIZING PROTEIN 2"/>
    <property type="match status" value="1"/>
</dbReference>
<evidence type="ECO:0008006" key="9">
    <source>
        <dbReference type="Google" id="ProtNLM"/>
    </source>
</evidence>
<reference evidence="7" key="1">
    <citation type="thesis" date="2020" institute="ProQuest LLC" country="789 East Eisenhower Parkway, Ann Arbor, MI, USA">
        <title>Comparative Genomics and Chromosome Evolution.</title>
        <authorList>
            <person name="Mudd A.B."/>
        </authorList>
    </citation>
    <scope>NUCLEOTIDE SEQUENCE</scope>
    <source>
        <strain evidence="7">237g6f4</strain>
        <tissue evidence="7">Blood</tissue>
    </source>
</reference>
<organism evidence="7 8">
    <name type="scientific">Engystomops pustulosus</name>
    <name type="common">Tungara frog</name>
    <name type="synonym">Physalaemus pustulosus</name>
    <dbReference type="NCBI Taxonomy" id="76066"/>
    <lineage>
        <taxon>Eukaryota</taxon>
        <taxon>Metazoa</taxon>
        <taxon>Chordata</taxon>
        <taxon>Craniata</taxon>
        <taxon>Vertebrata</taxon>
        <taxon>Euteleostomi</taxon>
        <taxon>Amphibia</taxon>
        <taxon>Batrachia</taxon>
        <taxon>Anura</taxon>
        <taxon>Neobatrachia</taxon>
        <taxon>Hyloidea</taxon>
        <taxon>Leptodactylidae</taxon>
        <taxon>Leiuperinae</taxon>
        <taxon>Engystomops</taxon>
    </lineage>
</organism>
<evidence type="ECO:0000256" key="3">
    <source>
        <dbReference type="ARBA" id="ARBA00007286"/>
    </source>
</evidence>
<evidence type="ECO:0000313" key="7">
    <source>
        <dbReference type="EMBL" id="KAG8597962.1"/>
    </source>
</evidence>
<dbReference type="PANTHER" id="PTHR28578">
    <property type="entry name" value="MITOTIC-SPINDLE ORGANIZING PROTEIN 2A-RELATED"/>
    <property type="match status" value="1"/>
</dbReference>
<comment type="subcellular location">
    <subcellularLocation>
        <location evidence="2">Cytoplasm</location>
        <location evidence="2">Cytoskeleton</location>
        <location evidence="2">Microtubule organizing center</location>
        <location evidence="2">Centrosome</location>
    </subcellularLocation>
    <subcellularLocation>
        <location evidence="1">Cytoplasm</location>
        <location evidence="1">Cytoskeleton</location>
        <location evidence="1">Spindle</location>
    </subcellularLocation>
</comment>
<dbReference type="AlphaFoldDB" id="A0AAV7DNZ2"/>
<feature type="compositionally biased region" description="Polar residues" evidence="6">
    <location>
        <begin position="145"/>
        <end position="162"/>
    </location>
</feature>
<feature type="region of interest" description="Disordered" evidence="6">
    <location>
        <begin position="145"/>
        <end position="201"/>
    </location>
</feature>
<dbReference type="Proteomes" id="UP000824782">
    <property type="component" value="Unassembled WGS sequence"/>
</dbReference>
<evidence type="ECO:0000256" key="5">
    <source>
        <dbReference type="ARBA" id="ARBA00023212"/>
    </source>
</evidence>
<proteinExistence type="inferred from homology"/>
<evidence type="ECO:0000256" key="4">
    <source>
        <dbReference type="ARBA" id="ARBA00022490"/>
    </source>
</evidence>
<feature type="compositionally biased region" description="Low complexity" evidence="6">
    <location>
        <begin position="179"/>
        <end position="201"/>
    </location>
</feature>
<comment type="caution">
    <text evidence="7">The sequence shown here is derived from an EMBL/GenBank/DDBJ whole genome shotgun (WGS) entry which is preliminary data.</text>
</comment>
<keyword evidence="8" id="KW-1185">Reference proteome</keyword>